<feature type="region of interest" description="Disordered" evidence="12">
    <location>
        <begin position="671"/>
        <end position="701"/>
    </location>
</feature>
<evidence type="ECO:0000259" key="16">
    <source>
        <dbReference type="PROSITE" id="PS50982"/>
    </source>
</evidence>
<dbReference type="SMART" id="SM00249">
    <property type="entry name" value="PHD"/>
    <property type="match status" value="3"/>
</dbReference>
<dbReference type="InterPro" id="IPR028942">
    <property type="entry name" value="WHIM1_dom"/>
</dbReference>
<name>A0A8R1E0G7_CAEJA</name>
<evidence type="ECO:0000256" key="10">
    <source>
        <dbReference type="PROSITE-ProRule" id="PRU00035"/>
    </source>
</evidence>
<dbReference type="PANTHER" id="PTHR45915:SF2">
    <property type="entry name" value="TOUTATIS, ISOFORM E"/>
    <property type="match status" value="1"/>
</dbReference>
<dbReference type="EnsemblMetazoa" id="CJA18072.1">
    <property type="protein sequence ID" value="CJA18072.1"/>
    <property type="gene ID" value="WBGene00137275"/>
</dbReference>
<dbReference type="InterPro" id="IPR001739">
    <property type="entry name" value="Methyl_CpG_DNA-bd"/>
</dbReference>
<feature type="domain" description="Bromo" evidence="13">
    <location>
        <begin position="1351"/>
        <end position="1421"/>
    </location>
</feature>
<keyword evidence="18" id="KW-1185">Reference proteome</keyword>
<dbReference type="CDD" id="cd15545">
    <property type="entry name" value="PHD_BAZ2A_like"/>
    <property type="match status" value="1"/>
</dbReference>
<reference evidence="17" key="2">
    <citation type="submission" date="2022-06" db="UniProtKB">
        <authorList>
            <consortium name="EnsemblMetazoa"/>
        </authorList>
    </citation>
    <scope>IDENTIFICATION</scope>
    <source>
        <strain evidence="17">DF5081</strain>
    </source>
</reference>
<dbReference type="SMART" id="SM00297">
    <property type="entry name" value="BROMO"/>
    <property type="match status" value="1"/>
</dbReference>
<evidence type="ECO:0000256" key="3">
    <source>
        <dbReference type="ARBA" id="ARBA00022723"/>
    </source>
</evidence>
<evidence type="ECO:0000259" key="13">
    <source>
        <dbReference type="PROSITE" id="PS50014"/>
    </source>
</evidence>
<dbReference type="PRINTS" id="PR00503">
    <property type="entry name" value="BROMODOMAIN"/>
</dbReference>
<dbReference type="SUPFAM" id="SSF47370">
    <property type="entry name" value="Bromodomain"/>
    <property type="match status" value="1"/>
</dbReference>
<dbReference type="PROSITE" id="PS50827">
    <property type="entry name" value="DDT"/>
    <property type="match status" value="1"/>
</dbReference>
<keyword evidence="7 10" id="KW-0103">Bromodomain</keyword>
<accession>A0A8R1E0G7</accession>
<dbReference type="InterPro" id="IPR019787">
    <property type="entry name" value="Znf_PHD-finger"/>
</dbReference>
<evidence type="ECO:0000256" key="8">
    <source>
        <dbReference type="ARBA" id="ARBA00023163"/>
    </source>
</evidence>
<dbReference type="InterPro" id="IPR036427">
    <property type="entry name" value="Bromodomain-like_sf"/>
</dbReference>
<evidence type="ECO:0000256" key="2">
    <source>
        <dbReference type="ARBA" id="ARBA00007444"/>
    </source>
</evidence>
<keyword evidence="5" id="KW-0862">Zinc</keyword>
<dbReference type="InterPro" id="IPR001487">
    <property type="entry name" value="Bromodomain"/>
</dbReference>
<organism evidence="17 18">
    <name type="scientific">Caenorhabditis japonica</name>
    <dbReference type="NCBI Taxonomy" id="281687"/>
    <lineage>
        <taxon>Eukaryota</taxon>
        <taxon>Metazoa</taxon>
        <taxon>Ecdysozoa</taxon>
        <taxon>Nematoda</taxon>
        <taxon>Chromadorea</taxon>
        <taxon>Rhabditida</taxon>
        <taxon>Rhabditina</taxon>
        <taxon>Rhabditomorpha</taxon>
        <taxon>Rhabditoidea</taxon>
        <taxon>Rhabditidae</taxon>
        <taxon>Peloderinae</taxon>
        <taxon>Caenorhabditis</taxon>
    </lineage>
</organism>
<dbReference type="PROSITE" id="PS50016">
    <property type="entry name" value="ZF_PHD_2"/>
    <property type="match status" value="2"/>
</dbReference>
<evidence type="ECO:0000256" key="9">
    <source>
        <dbReference type="ARBA" id="ARBA00023242"/>
    </source>
</evidence>
<dbReference type="InterPro" id="IPR018359">
    <property type="entry name" value="Bromodomain_CS"/>
</dbReference>
<dbReference type="PANTHER" id="PTHR45915">
    <property type="entry name" value="TRANSCRIPTION INTERMEDIARY FACTOR"/>
    <property type="match status" value="1"/>
</dbReference>
<dbReference type="SUPFAM" id="SSF57903">
    <property type="entry name" value="FYVE/PHD zinc finger"/>
    <property type="match status" value="3"/>
</dbReference>
<feature type="region of interest" description="Disordered" evidence="12">
    <location>
        <begin position="217"/>
        <end position="256"/>
    </location>
</feature>
<evidence type="ECO:0000259" key="14">
    <source>
        <dbReference type="PROSITE" id="PS50016"/>
    </source>
</evidence>
<feature type="domain" description="MBD" evidence="16">
    <location>
        <begin position="302"/>
        <end position="374"/>
    </location>
</feature>
<reference evidence="18" key="1">
    <citation type="submission" date="2010-08" db="EMBL/GenBank/DDBJ databases">
        <authorList>
            <consortium name="Caenorhabditis japonica Sequencing Consortium"/>
            <person name="Wilson R.K."/>
        </authorList>
    </citation>
    <scope>NUCLEOTIDE SEQUENCE [LARGE SCALE GENOMIC DNA]</scope>
    <source>
        <strain evidence="18">DF5081</strain>
    </source>
</reference>
<dbReference type="SMART" id="SM00571">
    <property type="entry name" value="DDT"/>
    <property type="match status" value="1"/>
</dbReference>
<feature type="region of interest" description="Disordered" evidence="12">
    <location>
        <begin position="38"/>
        <end position="61"/>
    </location>
</feature>
<dbReference type="InterPro" id="IPR028941">
    <property type="entry name" value="WHIM2_dom"/>
</dbReference>
<dbReference type="SUPFAM" id="SSF54171">
    <property type="entry name" value="DNA-binding domain"/>
    <property type="match status" value="1"/>
</dbReference>
<keyword evidence="3" id="KW-0479">Metal-binding</keyword>
<comment type="similarity">
    <text evidence="2">Belongs to the WAL family.</text>
</comment>
<dbReference type="GO" id="GO:0040029">
    <property type="term" value="P:epigenetic regulation of gene expression"/>
    <property type="evidence" value="ECO:0007669"/>
    <property type="project" value="EnsemblMetazoa"/>
</dbReference>
<evidence type="ECO:0000313" key="18">
    <source>
        <dbReference type="Proteomes" id="UP000005237"/>
    </source>
</evidence>
<keyword evidence="8" id="KW-0804">Transcription</keyword>
<dbReference type="PROSITE" id="PS50982">
    <property type="entry name" value="MBD"/>
    <property type="match status" value="1"/>
</dbReference>
<dbReference type="Gene3D" id="3.30.40.10">
    <property type="entry name" value="Zinc/RING finger domain, C3HC4 (zinc finger)"/>
    <property type="match status" value="3"/>
</dbReference>
<dbReference type="Proteomes" id="UP000005237">
    <property type="component" value="Unassembled WGS sequence"/>
</dbReference>
<dbReference type="Pfam" id="PF15613">
    <property type="entry name" value="WSD"/>
    <property type="match status" value="1"/>
</dbReference>
<keyword evidence="6" id="KW-0805">Transcription regulation</keyword>
<feature type="domain" description="DDT" evidence="15">
    <location>
        <begin position="506"/>
        <end position="570"/>
    </location>
</feature>
<feature type="compositionally biased region" description="Basic and acidic residues" evidence="12">
    <location>
        <begin position="104"/>
        <end position="116"/>
    </location>
</feature>
<dbReference type="SMART" id="SM00391">
    <property type="entry name" value="MBD"/>
    <property type="match status" value="1"/>
</dbReference>
<evidence type="ECO:0000256" key="7">
    <source>
        <dbReference type="ARBA" id="ARBA00023117"/>
    </source>
</evidence>
<dbReference type="Gene3D" id="3.30.890.10">
    <property type="entry name" value="Methyl-cpg-binding Protein 2, Chain A"/>
    <property type="match status" value="1"/>
</dbReference>
<feature type="compositionally biased region" description="Basic and acidic residues" evidence="12">
    <location>
        <begin position="226"/>
        <end position="256"/>
    </location>
</feature>
<keyword evidence="4 11" id="KW-0863">Zinc-finger</keyword>
<evidence type="ECO:0000256" key="6">
    <source>
        <dbReference type="ARBA" id="ARBA00023015"/>
    </source>
</evidence>
<dbReference type="Pfam" id="PF01429">
    <property type="entry name" value="MBD"/>
    <property type="match status" value="1"/>
</dbReference>
<dbReference type="Pfam" id="PF02791">
    <property type="entry name" value="DDT"/>
    <property type="match status" value="1"/>
</dbReference>
<dbReference type="Pfam" id="PF15612">
    <property type="entry name" value="WHIM1"/>
    <property type="match status" value="1"/>
</dbReference>
<dbReference type="PROSITE" id="PS50014">
    <property type="entry name" value="BROMODOMAIN_2"/>
    <property type="match status" value="1"/>
</dbReference>
<evidence type="ECO:0000256" key="5">
    <source>
        <dbReference type="ARBA" id="ARBA00022833"/>
    </source>
</evidence>
<proteinExistence type="inferred from homology"/>
<feature type="region of interest" description="Disordered" evidence="12">
    <location>
        <begin position="1262"/>
        <end position="1286"/>
    </location>
</feature>
<dbReference type="Pfam" id="PF00628">
    <property type="entry name" value="PHD"/>
    <property type="match status" value="1"/>
</dbReference>
<dbReference type="GO" id="GO:0008270">
    <property type="term" value="F:zinc ion binding"/>
    <property type="evidence" value="ECO:0007669"/>
    <property type="project" value="UniProtKB-KW"/>
</dbReference>
<evidence type="ECO:0000256" key="4">
    <source>
        <dbReference type="ARBA" id="ARBA00022771"/>
    </source>
</evidence>
<evidence type="ECO:0000256" key="1">
    <source>
        <dbReference type="ARBA" id="ARBA00004123"/>
    </source>
</evidence>
<dbReference type="InterPro" id="IPR013083">
    <property type="entry name" value="Znf_RING/FYVE/PHD"/>
</dbReference>
<dbReference type="InterPro" id="IPR018501">
    <property type="entry name" value="DDT_dom"/>
</dbReference>
<dbReference type="GO" id="GO:0000785">
    <property type="term" value="C:chromatin"/>
    <property type="evidence" value="ECO:0007669"/>
    <property type="project" value="EnsemblMetazoa"/>
</dbReference>
<feature type="compositionally biased region" description="Low complexity" evidence="12">
    <location>
        <begin position="1300"/>
        <end position="1316"/>
    </location>
</feature>
<feature type="domain" description="PHD-type" evidence="14">
    <location>
        <begin position="1147"/>
        <end position="1196"/>
    </location>
</feature>
<dbReference type="InterPro" id="IPR011011">
    <property type="entry name" value="Znf_FYVE_PHD"/>
</dbReference>
<keyword evidence="9" id="KW-0539">Nucleus</keyword>
<dbReference type="InterPro" id="IPR001965">
    <property type="entry name" value="Znf_PHD"/>
</dbReference>
<dbReference type="CDD" id="cd15489">
    <property type="entry name" value="PHD_SF"/>
    <property type="match status" value="1"/>
</dbReference>
<dbReference type="GO" id="GO:0003677">
    <property type="term" value="F:DNA binding"/>
    <property type="evidence" value="ECO:0007669"/>
    <property type="project" value="InterPro"/>
</dbReference>
<protein>
    <recommendedName>
        <fullName evidence="19">Histone acetyltransferase</fullName>
    </recommendedName>
</protein>
<dbReference type="GO" id="GO:0005634">
    <property type="term" value="C:nucleus"/>
    <property type="evidence" value="ECO:0007669"/>
    <property type="project" value="UniProtKB-SubCell"/>
</dbReference>
<dbReference type="Gene3D" id="1.20.920.10">
    <property type="entry name" value="Bromodomain-like"/>
    <property type="match status" value="1"/>
</dbReference>
<feature type="region of interest" description="Disordered" evidence="12">
    <location>
        <begin position="103"/>
        <end position="128"/>
    </location>
</feature>
<evidence type="ECO:0008006" key="19">
    <source>
        <dbReference type="Google" id="ProtNLM"/>
    </source>
</evidence>
<dbReference type="Pfam" id="PF00439">
    <property type="entry name" value="Bromodomain"/>
    <property type="match status" value="1"/>
</dbReference>
<comment type="subcellular location">
    <subcellularLocation>
        <location evidence="1">Nucleus</location>
    </subcellularLocation>
</comment>
<sequence>MSDTNQLLLLLAAARQQQQQQQQQQAIQAQLAKLQKALQPTTSSAASTPKPSTSSASSNISKNAASSVSDLSASGGSQIQNAALAQQIAQIAQFGALMAAQKKQQQEKEKEKEKVKASTSTTSTAMTVPGMSPEMLLMWQQSMQLQAIQQMMLANPKNQMEEAIKKMMDMAKKKPAATAASVTSSAAPVTSSASTPDASMMNTVMWQLVAQQMQQNQQKQQQKEQQLQKESQKKAEQLKKAKELAKKQQKEQDARNRQQEEVVKFLMAQHQLTQQKKQEETAALDAVLATRAAAARTVAAQEGGEAMIRLPLQLGWRRQTCVRSIAASGVRGDVSYFAPCGKKLGTYSEVVRYLTKNGIFYLSRENFSFTTKMIIGEFIVPKPSESDDTRQEREFLMMTEDDVNKELARLTALKSAPKVVPSTSTVVTPEEEVKPSPIVPDEPEELLDPAELNDDFAPEEAGTATSSGVVEECKIREREADDLLVNNSDARHLPEFTRIGNQCLTSQGFADALMVHEFVQNFGHVLGIDLSKSPKLESLCAGLAGDAQKADSFLQLARQLLRLALEFPGMGNEKRFGQGGGEMGLDRENFSEVMRLFLVDKGKRGEELSAPLLTTNFVALRGEQKAAILAFLCDELVCSRNVVTEIDRNLDEISRLRGEKWMREGKARALKSARSKKCVQSTTDQHNESDSEPPTRPMTPKNAATALISTASPLAPAVPILRKFTPGLGQCEVLTEQEEAMSQEQMDDLIGELQQEAHVMNQKIHDAGLRIRSFPFGTDRFHRNFWILPHTDAVLVESLATTSANNPACNVQEIASKDPPLLEQRVSIDNLEGLDLDVIGCVEDLVDEVVLTRAKADKKIRKRYRRVDNQAKRGWWTMPSRESVEPFRTALLTRGIRERALHRLLSKPWFLNEMKFGTITLDPIGEKTDLTIVEKQGWSRLEMAIDKLQRHLKMADVAKNSTGEQKPTVVPTSMALAQIVKDDVEWKMLEVKDTSPHATENELRQKIIQTSEMVDSKFWRPRFRAPEPDENDKSVCELYEDWKLYVLTEASTSSQLMVALQALEGMIMWERSAREALCQICKSMDGDEMLVCDGCESGCHMECFRSVCELYEDWKLYVLTEASTSSQLMVALQALEGMIMWERSAREALCQICKSMDGDEMLVCDGCESGCHMECFRPRITKVPEGDWFCQRCREEKSGKPMCMFCSRESGILFRCQRCAYHVHQDCAQDGPKETIQPKTFICPHCQEMKQMRFVKRVMLRGESEERENDEEDHEHHKNGNGVANGHTVVAGANATAHLNGHAGHQNGGSHQQNGGTPRTSVKRKMEPSMNGGLPISMNKELCQLMLDELVMQQHSFPFLEPVNPKLVPGYKMVIVKPMDLSTIRTKNEKLSYETPEDFAEDIELMFANCRQFNIDHSEIGRAGINLHKFYQKRWKQLKYNFTKRLRRLHRHS</sequence>
<evidence type="ECO:0000259" key="15">
    <source>
        <dbReference type="PROSITE" id="PS50827"/>
    </source>
</evidence>
<dbReference type="PROSITE" id="PS00633">
    <property type="entry name" value="BROMODOMAIN_1"/>
    <property type="match status" value="1"/>
</dbReference>
<feature type="region of interest" description="Disordered" evidence="12">
    <location>
        <begin position="422"/>
        <end position="443"/>
    </location>
</feature>
<feature type="domain" description="PHD-type" evidence="14">
    <location>
        <begin position="1200"/>
        <end position="1249"/>
    </location>
</feature>
<feature type="region of interest" description="Disordered" evidence="12">
    <location>
        <begin position="1299"/>
        <end position="1324"/>
    </location>
</feature>
<evidence type="ECO:0000256" key="12">
    <source>
        <dbReference type="SAM" id="MobiDB-lite"/>
    </source>
</evidence>
<evidence type="ECO:0000256" key="11">
    <source>
        <dbReference type="PROSITE-ProRule" id="PRU00146"/>
    </source>
</evidence>
<dbReference type="CDD" id="cd01397">
    <property type="entry name" value="HAT_MBD"/>
    <property type="match status" value="1"/>
</dbReference>
<dbReference type="InterPro" id="IPR016177">
    <property type="entry name" value="DNA-bd_dom_sf"/>
</dbReference>
<evidence type="ECO:0000313" key="17">
    <source>
        <dbReference type="EnsemblMetazoa" id="CJA18072.1"/>
    </source>
</evidence>